<gene>
    <name evidence="1" type="ORF">DYBT9275_00988</name>
</gene>
<dbReference type="SUPFAM" id="SSF69118">
    <property type="entry name" value="AhpD-like"/>
    <property type="match status" value="1"/>
</dbReference>
<keyword evidence="2" id="KW-1185">Reference proteome</keyword>
<dbReference type="EMBL" id="CAJRAF010000001">
    <property type="protein sequence ID" value="CAG4992568.1"/>
    <property type="molecule type" value="Genomic_DNA"/>
</dbReference>
<protein>
    <recommendedName>
        <fullName evidence="3">4-carboxymuconolactone decarboxylase</fullName>
    </recommendedName>
</protein>
<dbReference type="PANTHER" id="PTHR34846">
    <property type="entry name" value="4-CARBOXYMUCONOLACTONE DECARBOXYLASE FAMILY PROTEIN (AFU_ORTHOLOGUE AFUA_6G11590)"/>
    <property type="match status" value="1"/>
</dbReference>
<organism evidence="1 2">
    <name type="scientific">Dyadobacter helix</name>
    <dbReference type="NCBI Taxonomy" id="2822344"/>
    <lineage>
        <taxon>Bacteria</taxon>
        <taxon>Pseudomonadati</taxon>
        <taxon>Bacteroidota</taxon>
        <taxon>Cytophagia</taxon>
        <taxon>Cytophagales</taxon>
        <taxon>Spirosomataceae</taxon>
        <taxon>Dyadobacter</taxon>
    </lineage>
</organism>
<dbReference type="PANTHER" id="PTHR34846:SF11">
    <property type="entry name" value="4-CARBOXYMUCONOLACTONE DECARBOXYLASE FAMILY PROTEIN (AFU_ORTHOLOGUE AFUA_6G11590)"/>
    <property type="match status" value="1"/>
</dbReference>
<dbReference type="RefSeq" id="WP_215237688.1">
    <property type="nucleotide sequence ID" value="NZ_CAJRAF010000001.1"/>
</dbReference>
<evidence type="ECO:0008006" key="3">
    <source>
        <dbReference type="Google" id="ProtNLM"/>
    </source>
</evidence>
<dbReference type="InterPro" id="IPR029032">
    <property type="entry name" value="AhpD-like"/>
</dbReference>
<sequence length="189" mass="20342">MRIQPLNPENLSPEIRYVHDEIANLVANSQGQVRMLDDQGALLGPFPAMLHHPQFGVPALSFLRTLDMHATLAKTVREVAILTVGSAFGARFELYAHEIMAAAFGLSAGVVASLAAGSSPTGLNDQEKIAYDIARCLVKGHVVPDSAYRHAVRLLGQDGVAELFFLVGGYSLIAMILNGFDMPAPDQYI</sequence>
<evidence type="ECO:0000313" key="2">
    <source>
        <dbReference type="Proteomes" id="UP000680038"/>
    </source>
</evidence>
<accession>A0A916J8Z6</accession>
<dbReference type="AlphaFoldDB" id="A0A916J8Z6"/>
<comment type="caution">
    <text evidence="1">The sequence shown here is derived from an EMBL/GenBank/DDBJ whole genome shotgun (WGS) entry which is preliminary data.</text>
</comment>
<proteinExistence type="predicted"/>
<dbReference type="Proteomes" id="UP000680038">
    <property type="component" value="Unassembled WGS sequence"/>
</dbReference>
<name>A0A916J8Z6_9BACT</name>
<evidence type="ECO:0000313" key="1">
    <source>
        <dbReference type="EMBL" id="CAG4992568.1"/>
    </source>
</evidence>
<dbReference type="Gene3D" id="1.20.1290.10">
    <property type="entry name" value="AhpD-like"/>
    <property type="match status" value="1"/>
</dbReference>
<reference evidence="1" key="1">
    <citation type="submission" date="2021-04" db="EMBL/GenBank/DDBJ databases">
        <authorList>
            <person name="Rodrigo-Torres L."/>
            <person name="Arahal R. D."/>
            <person name="Lucena T."/>
        </authorList>
    </citation>
    <scope>NUCLEOTIDE SEQUENCE</scope>
    <source>
        <strain evidence="1">CECT 9275</strain>
    </source>
</reference>